<evidence type="ECO:0000313" key="3">
    <source>
        <dbReference type="Proteomes" id="UP000657918"/>
    </source>
</evidence>
<proteinExistence type="predicted"/>
<dbReference type="InterPro" id="IPR014729">
    <property type="entry name" value="Rossmann-like_a/b/a_fold"/>
</dbReference>
<dbReference type="InterPro" id="IPR006016">
    <property type="entry name" value="UspA"/>
</dbReference>
<feature type="domain" description="UspA" evidence="1">
    <location>
        <begin position="59"/>
        <end position="110"/>
    </location>
</feature>
<dbReference type="InterPro" id="IPR006015">
    <property type="entry name" value="Universal_stress_UspA"/>
</dbReference>
<sequence length="130" mass="14901">MADDMGATKERRILVAVDESEESMNALSWCLKTFHNPSIIDFPKYSNDIADCVIEKAKRMCREQFQDVKVDTMIEHGDPRDFFCQITEKLHVDMLVMGRHGYGVIKRLVGPSYFSLIISTCVWCFCQPSA</sequence>
<keyword evidence="3" id="KW-1185">Reference proteome</keyword>
<dbReference type="OrthoDB" id="843225at2759"/>
<protein>
    <recommendedName>
        <fullName evidence="1">UspA domain-containing protein</fullName>
    </recommendedName>
</protein>
<comment type="caution">
    <text evidence="2">The sequence shown here is derived from an EMBL/GenBank/DDBJ whole genome shotgun (WGS) entry which is preliminary data.</text>
</comment>
<evidence type="ECO:0000259" key="1">
    <source>
        <dbReference type="Pfam" id="PF00582"/>
    </source>
</evidence>
<dbReference type="Proteomes" id="UP000657918">
    <property type="component" value="Unassembled WGS sequence"/>
</dbReference>
<dbReference type="AlphaFoldDB" id="A0A835JKT1"/>
<dbReference type="Gene3D" id="3.40.50.620">
    <property type="entry name" value="HUPs"/>
    <property type="match status" value="1"/>
</dbReference>
<organism evidence="2 3">
    <name type="scientific">Salix dunnii</name>
    <dbReference type="NCBI Taxonomy" id="1413687"/>
    <lineage>
        <taxon>Eukaryota</taxon>
        <taxon>Viridiplantae</taxon>
        <taxon>Streptophyta</taxon>
        <taxon>Embryophyta</taxon>
        <taxon>Tracheophyta</taxon>
        <taxon>Spermatophyta</taxon>
        <taxon>Magnoliopsida</taxon>
        <taxon>eudicotyledons</taxon>
        <taxon>Gunneridae</taxon>
        <taxon>Pentapetalae</taxon>
        <taxon>rosids</taxon>
        <taxon>fabids</taxon>
        <taxon>Malpighiales</taxon>
        <taxon>Salicaceae</taxon>
        <taxon>Saliceae</taxon>
        <taxon>Salix</taxon>
    </lineage>
</organism>
<dbReference type="SUPFAM" id="SSF52402">
    <property type="entry name" value="Adenine nucleotide alpha hydrolases-like"/>
    <property type="match status" value="1"/>
</dbReference>
<dbReference type="PANTHER" id="PTHR31964:SF125">
    <property type="entry name" value="OS05G0357525 PROTEIN"/>
    <property type="match status" value="1"/>
</dbReference>
<dbReference type="PRINTS" id="PR01438">
    <property type="entry name" value="UNVRSLSTRESS"/>
</dbReference>
<reference evidence="2 3" key="1">
    <citation type="submission" date="2020-10" db="EMBL/GenBank/DDBJ databases">
        <title>Plant Genome Project.</title>
        <authorList>
            <person name="Zhang R.-G."/>
        </authorList>
    </citation>
    <scope>NUCLEOTIDE SEQUENCE [LARGE SCALE GENOMIC DNA]</scope>
    <source>
        <strain evidence="2">FAFU-HL-1</strain>
        <tissue evidence="2">Leaf</tissue>
    </source>
</reference>
<dbReference type="Pfam" id="PF00582">
    <property type="entry name" value="Usp"/>
    <property type="match status" value="1"/>
</dbReference>
<evidence type="ECO:0000313" key="2">
    <source>
        <dbReference type="EMBL" id="KAF9671246.1"/>
    </source>
</evidence>
<dbReference type="EMBL" id="JADGMS010000012">
    <property type="protein sequence ID" value="KAF9671246.1"/>
    <property type="molecule type" value="Genomic_DNA"/>
</dbReference>
<dbReference type="CDD" id="cd23659">
    <property type="entry name" value="USP_At3g01520-like"/>
    <property type="match status" value="1"/>
</dbReference>
<accession>A0A835JKT1</accession>
<name>A0A835JKT1_9ROSI</name>
<dbReference type="PANTHER" id="PTHR31964">
    <property type="entry name" value="ADENINE NUCLEOTIDE ALPHA HYDROLASES-LIKE SUPERFAMILY PROTEIN"/>
    <property type="match status" value="1"/>
</dbReference>
<gene>
    <name evidence="2" type="ORF">SADUNF_Sadunf12G0027500</name>
</gene>